<dbReference type="OrthoDB" id="6310443at2"/>
<protein>
    <submittedName>
        <fullName evidence="2">Uncharacterized protein</fullName>
    </submittedName>
</protein>
<keyword evidence="1" id="KW-0472">Membrane</keyword>
<evidence type="ECO:0000313" key="2">
    <source>
        <dbReference type="EMBL" id="OCQ19835.1"/>
    </source>
</evidence>
<organism evidence="2 3">
    <name type="scientific">Pseudoalteromonas luteoviolacea</name>
    <dbReference type="NCBI Taxonomy" id="43657"/>
    <lineage>
        <taxon>Bacteria</taxon>
        <taxon>Pseudomonadati</taxon>
        <taxon>Pseudomonadota</taxon>
        <taxon>Gammaproteobacteria</taxon>
        <taxon>Alteromonadales</taxon>
        <taxon>Pseudoalteromonadaceae</taxon>
        <taxon>Pseudoalteromonas</taxon>
    </lineage>
</organism>
<keyword evidence="1" id="KW-0812">Transmembrane</keyword>
<dbReference type="AlphaFoldDB" id="A0A1C0TMD5"/>
<accession>A0A1C0TMD5</accession>
<feature type="transmembrane region" description="Helical" evidence="1">
    <location>
        <begin position="49"/>
        <end position="71"/>
    </location>
</feature>
<dbReference type="RefSeq" id="WP_065791831.1">
    <property type="nucleotide sequence ID" value="NZ_MAUJ01000007.1"/>
</dbReference>
<gene>
    <name evidence="2" type="ORF">A7985_18165</name>
</gene>
<name>A0A1C0TMD5_9GAMM</name>
<reference evidence="3" key="1">
    <citation type="submission" date="2016-07" db="EMBL/GenBank/DDBJ databases">
        <authorList>
            <person name="Florea S."/>
            <person name="Webb J.S."/>
            <person name="Jaromczyk J."/>
            <person name="Schardl C.L."/>
        </authorList>
    </citation>
    <scope>NUCLEOTIDE SEQUENCE [LARGE SCALE GENOMIC DNA]</scope>
    <source>
        <strain evidence="3">IPB1</strain>
    </source>
</reference>
<keyword evidence="1" id="KW-1133">Transmembrane helix</keyword>
<comment type="caution">
    <text evidence="2">The sequence shown here is derived from an EMBL/GenBank/DDBJ whole genome shotgun (WGS) entry which is preliminary data.</text>
</comment>
<dbReference type="EMBL" id="MAUJ01000007">
    <property type="protein sequence ID" value="OCQ19835.1"/>
    <property type="molecule type" value="Genomic_DNA"/>
</dbReference>
<feature type="transmembrane region" description="Helical" evidence="1">
    <location>
        <begin position="126"/>
        <end position="145"/>
    </location>
</feature>
<evidence type="ECO:0000313" key="3">
    <source>
        <dbReference type="Proteomes" id="UP000093366"/>
    </source>
</evidence>
<evidence type="ECO:0000256" key="1">
    <source>
        <dbReference type="SAM" id="Phobius"/>
    </source>
</evidence>
<feature type="transmembrane region" description="Helical" evidence="1">
    <location>
        <begin position="77"/>
        <end position="95"/>
    </location>
</feature>
<proteinExistence type="predicted"/>
<dbReference type="Proteomes" id="UP000093366">
    <property type="component" value="Unassembled WGS sequence"/>
</dbReference>
<sequence length="152" mass="17187">MHELTVTRRALELMTCTGKFDLNYEIMVLYGKLLPTSEKMDLMYQKDSTLALASLLFLITLIPTKITVRFIGADYGSIARCAVVVLIATVTVLFSLQAIKSFASMAFVFIWLMFVFNRTLGLSKSWSGIFTVWMGLIQLAALQGLQQFGFYW</sequence>